<dbReference type="EMBL" id="RBAM01000001">
    <property type="protein sequence ID" value="RKN77671.1"/>
    <property type="molecule type" value="Genomic_DNA"/>
</dbReference>
<dbReference type="AlphaFoldDB" id="A0A3B0BZ26"/>
<protein>
    <submittedName>
        <fullName evidence="2">Uncharacterized protein</fullName>
    </submittedName>
</protein>
<feature type="transmembrane region" description="Helical" evidence="1">
    <location>
        <begin position="29"/>
        <end position="49"/>
    </location>
</feature>
<evidence type="ECO:0000313" key="2">
    <source>
        <dbReference type="EMBL" id="RKN77671.1"/>
    </source>
</evidence>
<dbReference type="RefSeq" id="WP_120753287.1">
    <property type="nucleotide sequence ID" value="NZ_RBAM01000001.1"/>
</dbReference>
<dbReference type="OrthoDB" id="3533117at2"/>
<reference evidence="2 3" key="1">
    <citation type="journal article" date="2015" name="Antonie Van Leeuwenhoek">
        <title>Streptomyces klenkii sp. nov., isolated from deep marine sediment.</title>
        <authorList>
            <person name="Veyisoglu A."/>
            <person name="Sahin N."/>
        </authorList>
    </citation>
    <scope>NUCLEOTIDE SEQUENCE [LARGE SCALE GENOMIC DNA]</scope>
    <source>
        <strain evidence="2 3">KCTC 29202</strain>
    </source>
</reference>
<keyword evidence="3" id="KW-1185">Reference proteome</keyword>
<sequence>MTERHATTENPFSWRKPAPLGWPVASDEMLTIAAPLLAGASITLLGVAIEQRDVFRWADPLLLALVLTVIFMIVAMVWGVSARGHLYSRSDLQDWWGPLDMLPPELNEELIREQQSQFARWLKGIRLAMRCFNLGLVLLAVSGILALVPPEHEATPLWRWTAAGAVAATVVGIGVARVWPRGRR</sequence>
<comment type="caution">
    <text evidence="2">The sequence shown here is derived from an EMBL/GenBank/DDBJ whole genome shotgun (WGS) entry which is preliminary data.</text>
</comment>
<feature type="transmembrane region" description="Helical" evidence="1">
    <location>
        <begin position="160"/>
        <end position="179"/>
    </location>
</feature>
<keyword evidence="1" id="KW-0812">Transmembrane</keyword>
<name>A0A3B0BZ26_9ACTN</name>
<accession>A0A3B0BZ26</accession>
<keyword evidence="1" id="KW-0472">Membrane</keyword>
<dbReference type="Proteomes" id="UP000270343">
    <property type="component" value="Unassembled WGS sequence"/>
</dbReference>
<keyword evidence="1" id="KW-1133">Transmembrane helix</keyword>
<feature type="transmembrane region" description="Helical" evidence="1">
    <location>
        <begin position="127"/>
        <end position="148"/>
    </location>
</feature>
<organism evidence="2 3">
    <name type="scientific">Streptomyces klenkii</name>
    <dbReference type="NCBI Taxonomy" id="1420899"/>
    <lineage>
        <taxon>Bacteria</taxon>
        <taxon>Bacillati</taxon>
        <taxon>Actinomycetota</taxon>
        <taxon>Actinomycetes</taxon>
        <taxon>Kitasatosporales</taxon>
        <taxon>Streptomycetaceae</taxon>
        <taxon>Streptomyces</taxon>
    </lineage>
</organism>
<proteinExistence type="predicted"/>
<evidence type="ECO:0000313" key="3">
    <source>
        <dbReference type="Proteomes" id="UP000270343"/>
    </source>
</evidence>
<feature type="transmembrane region" description="Helical" evidence="1">
    <location>
        <begin position="61"/>
        <end position="80"/>
    </location>
</feature>
<gene>
    <name evidence="2" type="ORF">D7231_02920</name>
</gene>
<evidence type="ECO:0000256" key="1">
    <source>
        <dbReference type="SAM" id="Phobius"/>
    </source>
</evidence>